<keyword evidence="5" id="KW-0812">Transmembrane</keyword>
<dbReference type="PANTHER" id="PTHR44196:SF1">
    <property type="entry name" value="DEHYDROGENASE_REDUCTASE SDR FAMILY MEMBER 7B"/>
    <property type="match status" value="1"/>
</dbReference>
<feature type="transmembrane region" description="Helical" evidence="5">
    <location>
        <begin position="34"/>
        <end position="50"/>
    </location>
</feature>
<protein>
    <recommendedName>
        <fullName evidence="6">Rhodanese domain-containing protein</fullName>
    </recommendedName>
</protein>
<organism evidence="7 8">
    <name type="scientific">Sorangium cellulosum</name>
    <name type="common">Polyangium cellulosum</name>
    <dbReference type="NCBI Taxonomy" id="56"/>
    <lineage>
        <taxon>Bacteria</taxon>
        <taxon>Pseudomonadati</taxon>
        <taxon>Myxococcota</taxon>
        <taxon>Polyangia</taxon>
        <taxon>Polyangiales</taxon>
        <taxon>Polyangiaceae</taxon>
        <taxon>Sorangium</taxon>
    </lineage>
</organism>
<dbReference type="PRINTS" id="PR00081">
    <property type="entry name" value="GDHRDH"/>
</dbReference>
<evidence type="ECO:0000313" key="8">
    <source>
        <dbReference type="Proteomes" id="UP000295781"/>
    </source>
</evidence>
<dbReference type="Proteomes" id="UP000295781">
    <property type="component" value="Chromosome"/>
</dbReference>
<evidence type="ECO:0000256" key="1">
    <source>
        <dbReference type="ARBA" id="ARBA00006484"/>
    </source>
</evidence>
<keyword evidence="2" id="KW-0560">Oxidoreductase</keyword>
<dbReference type="InterPro" id="IPR057326">
    <property type="entry name" value="KR_dom"/>
</dbReference>
<gene>
    <name evidence="7" type="ORF">SOCEGT47_043350</name>
</gene>
<keyword evidence="5" id="KW-0472">Membrane</keyword>
<dbReference type="PANTHER" id="PTHR44196">
    <property type="entry name" value="DEHYDROGENASE/REDUCTASE SDR FAMILY MEMBER 7B"/>
    <property type="match status" value="1"/>
</dbReference>
<dbReference type="OrthoDB" id="9781689at2"/>
<dbReference type="InterPro" id="IPR020904">
    <property type="entry name" value="Sc_DH/Rdtase_CS"/>
</dbReference>
<sequence>MWGSILSAAVGIWLMIAPAALDYGAPASTSDRIVGPLLATVGLVAVFEVVRPLLWLNLALGLWLVAAPWALGFPADARWNSLACGAAVALLSQARGRSTRRYGGGWTALFRPERMARAAEDAGHGDRRRVVVITGASAGVGRAAARAFAARGARVGLLARGVDGLEGARREVEAAGGEALVLPVDVADAAAVERAAAEVERVLGPIDVWVNNAMASVFSPVSEMRPEEYRRVTEVTYLGYVHGTLSALRRMRPRDRGVIVQVGSALAHRAIPLQSAYCAAKHAIKGFTESLRCELFHDRSHVRVTLVDMPALNTPQFEWVKTRLPGRPQPVPPIFQPEVAADAIVFAADHGERKMMWVGLPTAKAVLGNRIIPALLDRYLSRKGYDSQQTDEPVPEGRRDNLWAPVPGDHGAHGRFDARARARCAELWLAKHRGVAAVAAAVVATALVGALAAW</sequence>
<dbReference type="GO" id="GO:0016020">
    <property type="term" value="C:membrane"/>
    <property type="evidence" value="ECO:0007669"/>
    <property type="project" value="TreeGrafter"/>
</dbReference>
<evidence type="ECO:0000256" key="2">
    <source>
        <dbReference type="ARBA" id="ARBA00023002"/>
    </source>
</evidence>
<evidence type="ECO:0000256" key="4">
    <source>
        <dbReference type="SAM" id="MobiDB-lite"/>
    </source>
</evidence>
<dbReference type="NCBIfam" id="NF005495">
    <property type="entry name" value="PRK07109.1"/>
    <property type="match status" value="1"/>
</dbReference>
<accession>A0A4P2Q3A8</accession>
<feature type="region of interest" description="Disordered" evidence="4">
    <location>
        <begin position="386"/>
        <end position="407"/>
    </location>
</feature>
<evidence type="ECO:0000256" key="5">
    <source>
        <dbReference type="SAM" id="Phobius"/>
    </source>
</evidence>
<dbReference type="EMBL" id="CP012670">
    <property type="protein sequence ID" value="AUX23805.1"/>
    <property type="molecule type" value="Genomic_DNA"/>
</dbReference>
<dbReference type="PRINTS" id="PR00080">
    <property type="entry name" value="SDRFAMILY"/>
</dbReference>
<dbReference type="PROSITE" id="PS00061">
    <property type="entry name" value="ADH_SHORT"/>
    <property type="match status" value="1"/>
</dbReference>
<dbReference type="InterPro" id="IPR001763">
    <property type="entry name" value="Rhodanese-like_dom"/>
</dbReference>
<dbReference type="GO" id="GO:0016491">
    <property type="term" value="F:oxidoreductase activity"/>
    <property type="evidence" value="ECO:0007669"/>
    <property type="project" value="UniProtKB-KW"/>
</dbReference>
<dbReference type="InterPro" id="IPR036291">
    <property type="entry name" value="NAD(P)-bd_dom_sf"/>
</dbReference>
<dbReference type="SUPFAM" id="SSF51735">
    <property type="entry name" value="NAD(P)-binding Rossmann-fold domains"/>
    <property type="match status" value="1"/>
</dbReference>
<dbReference type="InterPro" id="IPR002347">
    <property type="entry name" value="SDR_fam"/>
</dbReference>
<dbReference type="Pfam" id="PF00106">
    <property type="entry name" value="adh_short"/>
    <property type="match status" value="1"/>
</dbReference>
<evidence type="ECO:0000256" key="3">
    <source>
        <dbReference type="RuleBase" id="RU000363"/>
    </source>
</evidence>
<reference evidence="7 8" key="1">
    <citation type="submission" date="2015-09" db="EMBL/GenBank/DDBJ databases">
        <title>Sorangium comparison.</title>
        <authorList>
            <person name="Zaburannyi N."/>
            <person name="Bunk B."/>
            <person name="Overmann J."/>
            <person name="Mueller R."/>
        </authorList>
    </citation>
    <scope>NUCLEOTIDE SEQUENCE [LARGE SCALE GENOMIC DNA]</scope>
    <source>
        <strain evidence="7 8">So ceGT47</strain>
    </source>
</reference>
<evidence type="ECO:0000313" key="7">
    <source>
        <dbReference type="EMBL" id="AUX23805.1"/>
    </source>
</evidence>
<dbReference type="Pfam" id="PF03779">
    <property type="entry name" value="SPW"/>
    <property type="match status" value="1"/>
</dbReference>
<name>A0A4P2Q3A8_SORCE</name>
<dbReference type="PROSITE" id="PS50206">
    <property type="entry name" value="RHODANESE_3"/>
    <property type="match status" value="1"/>
</dbReference>
<dbReference type="Gene3D" id="3.40.50.720">
    <property type="entry name" value="NAD(P)-binding Rossmann-like Domain"/>
    <property type="match status" value="1"/>
</dbReference>
<proteinExistence type="inferred from homology"/>
<dbReference type="InterPro" id="IPR005530">
    <property type="entry name" value="SPW"/>
</dbReference>
<keyword evidence="5" id="KW-1133">Transmembrane helix</keyword>
<dbReference type="SMART" id="SM00822">
    <property type="entry name" value="PKS_KR"/>
    <property type="match status" value="1"/>
</dbReference>
<evidence type="ECO:0000259" key="6">
    <source>
        <dbReference type="PROSITE" id="PS50206"/>
    </source>
</evidence>
<comment type="similarity">
    <text evidence="1 3">Belongs to the short-chain dehydrogenases/reductases (SDR) family.</text>
</comment>
<dbReference type="AlphaFoldDB" id="A0A4P2Q3A8"/>
<feature type="domain" description="Rhodanese" evidence="6">
    <location>
        <begin position="112"/>
        <end position="174"/>
    </location>
</feature>